<dbReference type="Gene3D" id="3.40.710.10">
    <property type="entry name" value="DD-peptidase/beta-lactamase superfamily"/>
    <property type="match status" value="1"/>
</dbReference>
<dbReference type="Gene3D" id="2.40.128.600">
    <property type="match status" value="1"/>
</dbReference>
<dbReference type="OrthoDB" id="5946976at2759"/>
<dbReference type="InterPro" id="IPR012338">
    <property type="entry name" value="Beta-lactam/transpept-like"/>
</dbReference>
<evidence type="ECO:0000256" key="1">
    <source>
        <dbReference type="ARBA" id="ARBA00038215"/>
    </source>
</evidence>
<dbReference type="Pfam" id="PF11954">
    <property type="entry name" value="DUF3471"/>
    <property type="match status" value="1"/>
</dbReference>
<dbReference type="Pfam" id="PF00144">
    <property type="entry name" value="Beta-lactamase"/>
    <property type="match status" value="1"/>
</dbReference>
<dbReference type="InterPro" id="IPR021860">
    <property type="entry name" value="Peptidase_S12_Pab87-rel_C"/>
</dbReference>
<feature type="domain" description="Beta-lactamase-related" evidence="2">
    <location>
        <begin position="2"/>
        <end position="229"/>
    </location>
</feature>
<dbReference type="Proteomes" id="UP000676310">
    <property type="component" value="Unassembled WGS sequence"/>
</dbReference>
<protein>
    <recommendedName>
        <fullName evidence="6">Beta-lactamase-related domain-containing protein</fullName>
    </recommendedName>
</protein>
<comment type="caution">
    <text evidence="4">The sequence shown here is derived from an EMBL/GenBank/DDBJ whole genome shotgun (WGS) entry which is preliminary data.</text>
</comment>
<evidence type="ECO:0000259" key="3">
    <source>
        <dbReference type="Pfam" id="PF11954"/>
    </source>
</evidence>
<dbReference type="AlphaFoldDB" id="A0A8J2N317"/>
<proteinExistence type="inferred from homology"/>
<dbReference type="GeneID" id="67020991"/>
<dbReference type="InterPro" id="IPR050491">
    <property type="entry name" value="AmpC-like"/>
</dbReference>
<evidence type="ECO:0000313" key="4">
    <source>
        <dbReference type="EMBL" id="CAG5178710.1"/>
    </source>
</evidence>
<dbReference type="PANTHER" id="PTHR46825">
    <property type="entry name" value="D-ALANYL-D-ALANINE-CARBOXYPEPTIDASE/ENDOPEPTIDASE AMPH"/>
    <property type="match status" value="1"/>
</dbReference>
<comment type="similarity">
    <text evidence="1">Belongs to the peptidase S12 family.</text>
</comment>
<evidence type="ECO:0008006" key="6">
    <source>
        <dbReference type="Google" id="ProtNLM"/>
    </source>
</evidence>
<keyword evidence="5" id="KW-1185">Reference proteome</keyword>
<sequence>MKYINSQTRLLPFRGQFSYKNLAYEQADKIIESLSGQSFSDFVQERIFNPLGMNRTFLKTPPSELDDIGTTYNALDDGASAPITAVKVGDDWLGRPHAGMRSCISDLEKLYSALVFYFNDQFEKGTTSTGHLPLKQVTQLMSAEIPMDQPSRNEASYSFDWGRVQFPRRMGQIGINPDLLTDGMPVVGKGVPSQLVIFHQRSLSGALSIVMLLPESETTIVISTNALALNDVANWMGQIVLEEFLQVPDTERNDYVELAKISRAENLKWYPALIQQLGQEWKDDTLVKPLDEYVGTYWNDLHIFKVDVKLENGQLYWLLQGLESEEFSLNHYEDDSFTWLQPHNEVSRRGRWVECDQGPDFWKAVFKGGEDGKINKLF</sequence>
<dbReference type="PANTHER" id="PTHR46825:SF14">
    <property type="entry name" value="BETA-LACTAMASE-RELATED DOMAIN-CONTAINING PROTEIN"/>
    <property type="match status" value="1"/>
</dbReference>
<dbReference type="EMBL" id="CAJRGZ010000023">
    <property type="protein sequence ID" value="CAG5178710.1"/>
    <property type="molecule type" value="Genomic_DNA"/>
</dbReference>
<gene>
    <name evidence="4" type="ORF">ALTATR162_LOCUS8837</name>
</gene>
<organism evidence="4 5">
    <name type="scientific">Alternaria atra</name>
    <dbReference type="NCBI Taxonomy" id="119953"/>
    <lineage>
        <taxon>Eukaryota</taxon>
        <taxon>Fungi</taxon>
        <taxon>Dikarya</taxon>
        <taxon>Ascomycota</taxon>
        <taxon>Pezizomycotina</taxon>
        <taxon>Dothideomycetes</taxon>
        <taxon>Pleosporomycetidae</taxon>
        <taxon>Pleosporales</taxon>
        <taxon>Pleosporineae</taxon>
        <taxon>Pleosporaceae</taxon>
        <taxon>Alternaria</taxon>
        <taxon>Alternaria sect. Ulocladioides</taxon>
    </lineage>
</organism>
<dbReference type="InterPro" id="IPR001466">
    <property type="entry name" value="Beta-lactam-related"/>
</dbReference>
<dbReference type="SUPFAM" id="SSF56601">
    <property type="entry name" value="beta-lactamase/transpeptidase-like"/>
    <property type="match status" value="1"/>
</dbReference>
<accession>A0A8J2N317</accession>
<reference evidence="4" key="1">
    <citation type="submission" date="2021-05" db="EMBL/GenBank/DDBJ databases">
        <authorList>
            <person name="Stam R."/>
        </authorList>
    </citation>
    <scope>NUCLEOTIDE SEQUENCE</scope>
    <source>
        <strain evidence="4">CS162</strain>
    </source>
</reference>
<evidence type="ECO:0000259" key="2">
    <source>
        <dbReference type="Pfam" id="PF00144"/>
    </source>
</evidence>
<dbReference type="RefSeq" id="XP_043172405.1">
    <property type="nucleotide sequence ID" value="XM_043316470.1"/>
</dbReference>
<name>A0A8J2N317_9PLEO</name>
<evidence type="ECO:0000313" key="5">
    <source>
        <dbReference type="Proteomes" id="UP000676310"/>
    </source>
</evidence>
<feature type="domain" description="Peptidase S12 Pab87-related C-terminal" evidence="3">
    <location>
        <begin position="288"/>
        <end position="377"/>
    </location>
</feature>